<dbReference type="Proteomes" id="UP001576780">
    <property type="component" value="Unassembled WGS sequence"/>
</dbReference>
<feature type="transmembrane region" description="Helical" evidence="11">
    <location>
        <begin position="158"/>
        <end position="181"/>
    </location>
</feature>
<dbReference type="Gene3D" id="1.20.1530.20">
    <property type="match status" value="1"/>
</dbReference>
<dbReference type="RefSeq" id="WP_413280056.1">
    <property type="nucleotide sequence ID" value="NZ_JBHFNT010000218.1"/>
</dbReference>
<keyword evidence="4" id="KW-0050">Antiport</keyword>
<reference evidence="13 14" key="1">
    <citation type="submission" date="2024-09" db="EMBL/GenBank/DDBJ databases">
        <title>Floridaenema gen nov. (Aerosakkonemataceae, Aerosakkonematales ord. nov., Cyanobacteria) from benthic tropical and subtropical fresh waters, with the description of four new species.</title>
        <authorList>
            <person name="Moretto J.A."/>
            <person name="Berthold D.E."/>
            <person name="Lefler F.W."/>
            <person name="Huang I.-S."/>
            <person name="Laughinghouse H. IV."/>
        </authorList>
    </citation>
    <scope>NUCLEOTIDE SEQUENCE [LARGE SCALE GENOMIC DNA]</scope>
    <source>
        <strain evidence="13 14">BLCC-F167</strain>
    </source>
</reference>
<comment type="subcellular location">
    <subcellularLocation>
        <location evidence="1">Membrane</location>
        <topology evidence="1">Multi-pass membrane protein</topology>
    </subcellularLocation>
</comment>
<name>A0ABV4WSR0_9CYAN</name>
<feature type="transmembrane region" description="Helical" evidence="11">
    <location>
        <begin position="68"/>
        <end position="91"/>
    </location>
</feature>
<evidence type="ECO:0000256" key="10">
    <source>
        <dbReference type="ARBA" id="ARBA00023201"/>
    </source>
</evidence>
<keyword evidence="10" id="KW-0739">Sodium transport</keyword>
<comment type="caution">
    <text evidence="13">The sequence shown here is derived from an EMBL/GenBank/DDBJ whole genome shotgun (WGS) entry which is preliminary data.</text>
</comment>
<evidence type="ECO:0000313" key="14">
    <source>
        <dbReference type="Proteomes" id="UP001576780"/>
    </source>
</evidence>
<feature type="domain" description="Cation/H+ exchanger transmembrane" evidence="12">
    <location>
        <begin position="58"/>
        <end position="457"/>
    </location>
</feature>
<dbReference type="PANTHER" id="PTHR43562:SF3">
    <property type="entry name" value="SODIUM ION_PROTON EXCHANGER (EUROFUNG)"/>
    <property type="match status" value="1"/>
</dbReference>
<evidence type="ECO:0000256" key="8">
    <source>
        <dbReference type="ARBA" id="ARBA00023065"/>
    </source>
</evidence>
<evidence type="ECO:0000256" key="4">
    <source>
        <dbReference type="ARBA" id="ARBA00022449"/>
    </source>
</evidence>
<feature type="transmembrane region" description="Helical" evidence="11">
    <location>
        <begin position="374"/>
        <end position="397"/>
    </location>
</feature>
<keyword evidence="9 11" id="KW-0472">Membrane</keyword>
<keyword evidence="5 11" id="KW-0812">Transmembrane</keyword>
<evidence type="ECO:0000256" key="3">
    <source>
        <dbReference type="ARBA" id="ARBA00022448"/>
    </source>
</evidence>
<dbReference type="InterPro" id="IPR038770">
    <property type="entry name" value="Na+/solute_symporter_sf"/>
</dbReference>
<evidence type="ECO:0000256" key="7">
    <source>
        <dbReference type="ARBA" id="ARBA00023053"/>
    </source>
</evidence>
<organism evidence="13 14">
    <name type="scientific">Floridaenema evergladense BLCC-F167</name>
    <dbReference type="NCBI Taxonomy" id="3153639"/>
    <lineage>
        <taxon>Bacteria</taxon>
        <taxon>Bacillati</taxon>
        <taxon>Cyanobacteriota</taxon>
        <taxon>Cyanophyceae</taxon>
        <taxon>Oscillatoriophycideae</taxon>
        <taxon>Aerosakkonematales</taxon>
        <taxon>Aerosakkonemataceae</taxon>
        <taxon>Floridanema</taxon>
        <taxon>Floridanema evergladense</taxon>
    </lineage>
</organism>
<evidence type="ECO:0000256" key="6">
    <source>
        <dbReference type="ARBA" id="ARBA00022989"/>
    </source>
</evidence>
<accession>A0ABV4WSR0</accession>
<keyword evidence="3" id="KW-0813">Transport</keyword>
<evidence type="ECO:0000259" key="12">
    <source>
        <dbReference type="Pfam" id="PF00999"/>
    </source>
</evidence>
<dbReference type="InterPro" id="IPR006153">
    <property type="entry name" value="Cation/H_exchanger_TM"/>
</dbReference>
<sequence>MADVFAWSNFFTPLFPKLSWGQTAPILAATHELDADSAALVLPGVLLSLVVVYLASKFGGELSNRLGFPPVLGELVAGVIVGISALHLLVFPESGAQSSDSAIIQLLQTTAGLNSQSAEAVFNAQSEVVSVLSELGVILLLFEIGLESNIKSLMAVGYQATIVACVGVAVPFAAGTAGLMLLFGVPAIPAIFAGAALTATSIGITSKVLSEIGRLNTKEGQIILGAAVIDDVLGIIVLAVVASLAKTGEVDVMNVIYLIISSSVFLLGSILLGSFFNKTFIRVANLLKTRGGLLIPALVFAFLMSYLGAVIHLEAILGAFAAGLVLDESDETLELQKQVIPIADMLVPVFFVCVGARTDIGVLNPTVPTNQEGLIIAIFLIAVAIVGKIVTGATVFGQGKMNRLAIGVGMIPRGEVGLVFAGIGSASGTLSKPLQAAIIMMVIITTFLAPPLLRIVFRDELEPASESGSPNLNSQNQSPFVQESAMIKECFNQDSSAGIPEQASNLSKE</sequence>
<feature type="transmembrane region" description="Helical" evidence="11">
    <location>
        <begin position="37"/>
        <end position="56"/>
    </location>
</feature>
<feature type="transmembrane region" description="Helical" evidence="11">
    <location>
        <begin position="436"/>
        <end position="457"/>
    </location>
</feature>
<feature type="transmembrane region" description="Helical" evidence="11">
    <location>
        <begin position="297"/>
        <end position="326"/>
    </location>
</feature>
<evidence type="ECO:0000256" key="11">
    <source>
        <dbReference type="SAM" id="Phobius"/>
    </source>
</evidence>
<keyword evidence="6 11" id="KW-1133">Transmembrane helix</keyword>
<evidence type="ECO:0000256" key="2">
    <source>
        <dbReference type="ARBA" id="ARBA00005551"/>
    </source>
</evidence>
<dbReference type="PANTHER" id="PTHR43562">
    <property type="entry name" value="NAPA-TYPE SODIUM/HYDROGEN ANTIPORTER"/>
    <property type="match status" value="1"/>
</dbReference>
<dbReference type="Pfam" id="PF00999">
    <property type="entry name" value="Na_H_Exchanger"/>
    <property type="match status" value="1"/>
</dbReference>
<evidence type="ECO:0000256" key="9">
    <source>
        <dbReference type="ARBA" id="ARBA00023136"/>
    </source>
</evidence>
<evidence type="ECO:0000256" key="1">
    <source>
        <dbReference type="ARBA" id="ARBA00004141"/>
    </source>
</evidence>
<feature type="transmembrane region" description="Helical" evidence="11">
    <location>
        <begin position="128"/>
        <end position="146"/>
    </location>
</feature>
<evidence type="ECO:0000313" key="13">
    <source>
        <dbReference type="EMBL" id="MFB2837721.1"/>
    </source>
</evidence>
<keyword evidence="7" id="KW-0915">Sodium</keyword>
<comment type="similarity">
    <text evidence="2">Belongs to the monovalent cation:proton antiporter 2 (CPA2) transporter (TC 2.A.37) family.</text>
</comment>
<proteinExistence type="inferred from homology"/>
<dbReference type="EMBL" id="JBHFNT010000218">
    <property type="protein sequence ID" value="MFB2837721.1"/>
    <property type="molecule type" value="Genomic_DNA"/>
</dbReference>
<feature type="transmembrane region" description="Helical" evidence="11">
    <location>
        <begin position="187"/>
        <end position="210"/>
    </location>
</feature>
<feature type="transmembrane region" description="Helical" evidence="11">
    <location>
        <begin position="404"/>
        <end position="424"/>
    </location>
</feature>
<protein>
    <submittedName>
        <fullName evidence="13">Cation:proton antiporter</fullName>
    </submittedName>
</protein>
<evidence type="ECO:0000256" key="5">
    <source>
        <dbReference type="ARBA" id="ARBA00022692"/>
    </source>
</evidence>
<gene>
    <name evidence="13" type="ORF">ACE1CA_24735</name>
</gene>
<keyword evidence="14" id="KW-1185">Reference proteome</keyword>
<keyword evidence="8" id="KW-0406">Ion transport</keyword>
<feature type="transmembrane region" description="Helical" evidence="11">
    <location>
        <begin position="222"/>
        <end position="244"/>
    </location>
</feature>
<feature type="transmembrane region" description="Helical" evidence="11">
    <location>
        <begin position="256"/>
        <end position="276"/>
    </location>
</feature>